<feature type="compositionally biased region" description="Acidic residues" evidence="1">
    <location>
        <begin position="78"/>
        <end position="102"/>
    </location>
</feature>
<keyword evidence="4" id="KW-1185">Reference proteome</keyword>
<dbReference type="AlphaFoldDB" id="A0A834VD10"/>
<name>A0A834VD10_SARSC</name>
<evidence type="ECO:0000313" key="3">
    <source>
        <dbReference type="EnsemblMetazoa" id="KAF7489148.1"/>
    </source>
</evidence>
<evidence type="ECO:0000313" key="2">
    <source>
        <dbReference type="EMBL" id="KAF7489148.1"/>
    </source>
</evidence>
<dbReference type="EnsemblMetazoa" id="SSS_6044s_mrna">
    <property type="protein sequence ID" value="KAF7489148.1"/>
    <property type="gene ID" value="SSS_6044"/>
</dbReference>
<organism evidence="2">
    <name type="scientific">Sarcoptes scabiei</name>
    <name type="common">Itch mite</name>
    <name type="synonym">Acarus scabiei</name>
    <dbReference type="NCBI Taxonomy" id="52283"/>
    <lineage>
        <taxon>Eukaryota</taxon>
        <taxon>Metazoa</taxon>
        <taxon>Ecdysozoa</taxon>
        <taxon>Arthropoda</taxon>
        <taxon>Chelicerata</taxon>
        <taxon>Arachnida</taxon>
        <taxon>Acari</taxon>
        <taxon>Acariformes</taxon>
        <taxon>Sarcoptiformes</taxon>
        <taxon>Astigmata</taxon>
        <taxon>Psoroptidia</taxon>
        <taxon>Sarcoptoidea</taxon>
        <taxon>Sarcoptidae</taxon>
        <taxon>Sarcoptinae</taxon>
        <taxon>Sarcoptes</taxon>
    </lineage>
</organism>
<reference evidence="4" key="1">
    <citation type="journal article" date="2020" name="PLoS Negl. Trop. Dis.">
        <title>High-quality nuclear genome for Sarcoptes scabiei-A critical resource for a neglected parasite.</title>
        <authorList>
            <person name="Korhonen P.K."/>
            <person name="Gasser R.B."/>
            <person name="Ma G."/>
            <person name="Wang T."/>
            <person name="Stroehlein A.J."/>
            <person name="Young N.D."/>
            <person name="Ang C.S."/>
            <person name="Fernando D.D."/>
            <person name="Lu H.C."/>
            <person name="Taylor S."/>
            <person name="Reynolds S.L."/>
            <person name="Mofiz E."/>
            <person name="Najaraj S.H."/>
            <person name="Gowda H."/>
            <person name="Madugundu A."/>
            <person name="Renuse S."/>
            <person name="Holt D."/>
            <person name="Pandey A."/>
            <person name="Papenfuss A.T."/>
            <person name="Fischer K."/>
        </authorList>
    </citation>
    <scope>NUCLEOTIDE SEQUENCE [LARGE SCALE GENOMIC DNA]</scope>
</reference>
<protein>
    <submittedName>
        <fullName evidence="2 3">Uncharacterized protein</fullName>
    </submittedName>
</protein>
<evidence type="ECO:0000256" key="1">
    <source>
        <dbReference type="SAM" id="MobiDB-lite"/>
    </source>
</evidence>
<accession>A0A834VD10</accession>
<proteinExistence type="predicted"/>
<feature type="region of interest" description="Disordered" evidence="1">
    <location>
        <begin position="72"/>
        <end position="102"/>
    </location>
</feature>
<dbReference type="EMBL" id="WVUK01000065">
    <property type="protein sequence ID" value="KAF7489148.1"/>
    <property type="molecule type" value="Genomic_DNA"/>
</dbReference>
<evidence type="ECO:0000313" key="4">
    <source>
        <dbReference type="Proteomes" id="UP000070412"/>
    </source>
</evidence>
<gene>
    <name evidence="2" type="ORF">SSS_6044</name>
</gene>
<sequence length="152" mass="17364">MLPIRTNSSFSDIPPRKAKLDGVTYLIGIDWIPAKKKQLVYIKIYNAETHGIAGFFRRSVTNIDIKWIEEDQPIQSNIEDEDEDIDDDDDDDDANGGDADLVEESVNREKSITAYISFDDYLFEVIKIKTKTTKTTTDKQTNAIVLSKRILF</sequence>
<dbReference type="Proteomes" id="UP000070412">
    <property type="component" value="Unassembled WGS sequence"/>
</dbReference>
<reference evidence="2" key="2">
    <citation type="submission" date="2020-01" db="EMBL/GenBank/DDBJ databases">
        <authorList>
            <person name="Korhonen P.K.K."/>
            <person name="Guangxu M.G."/>
            <person name="Wang T.W."/>
            <person name="Stroehlein A.J.S."/>
            <person name="Young N.D."/>
            <person name="Ang C.-S.A."/>
            <person name="Fernando D.W.F."/>
            <person name="Lu H.L."/>
            <person name="Taylor S.T."/>
            <person name="Ehtesham M.E.M."/>
            <person name="Najaraj S.H.N."/>
            <person name="Harsha G.H.G."/>
            <person name="Madugundu A.M."/>
            <person name="Renuse S.R."/>
            <person name="Holt D.H."/>
            <person name="Pandey A.P."/>
            <person name="Papenfuss A.P."/>
            <person name="Gasser R.B.G."/>
            <person name="Fischer K.F."/>
        </authorList>
    </citation>
    <scope>NUCLEOTIDE SEQUENCE</scope>
    <source>
        <strain evidence="2">SSS_KF_BRIS2020</strain>
    </source>
</reference>
<reference evidence="3" key="3">
    <citation type="submission" date="2022-06" db="UniProtKB">
        <authorList>
            <consortium name="EnsemblMetazoa"/>
        </authorList>
    </citation>
    <scope>IDENTIFICATION</scope>
</reference>